<organism evidence="2 5">
    <name type="scientific">Adineta ricciae</name>
    <name type="common">Rotifer</name>
    <dbReference type="NCBI Taxonomy" id="249248"/>
    <lineage>
        <taxon>Eukaryota</taxon>
        <taxon>Metazoa</taxon>
        <taxon>Spiralia</taxon>
        <taxon>Gnathifera</taxon>
        <taxon>Rotifera</taxon>
        <taxon>Eurotatoria</taxon>
        <taxon>Bdelloidea</taxon>
        <taxon>Adinetida</taxon>
        <taxon>Adinetidae</taxon>
        <taxon>Adineta</taxon>
    </lineage>
</organism>
<proteinExistence type="predicted"/>
<evidence type="ECO:0000313" key="5">
    <source>
        <dbReference type="Proteomes" id="UP000663852"/>
    </source>
</evidence>
<protein>
    <recommendedName>
        <fullName evidence="1">VOC domain-containing protein</fullName>
    </recommendedName>
</protein>
<dbReference type="PANTHER" id="PTHR39434">
    <property type="match status" value="1"/>
</dbReference>
<reference evidence="2" key="1">
    <citation type="submission" date="2021-02" db="EMBL/GenBank/DDBJ databases">
        <authorList>
            <person name="Nowell W R."/>
        </authorList>
    </citation>
    <scope>NUCLEOTIDE SEQUENCE</scope>
</reference>
<feature type="domain" description="VOC" evidence="1">
    <location>
        <begin position="12"/>
        <end position="139"/>
    </location>
</feature>
<dbReference type="EMBL" id="CAJNOR010004731">
    <property type="protein sequence ID" value="CAF1523808.1"/>
    <property type="molecule type" value="Genomic_DNA"/>
</dbReference>
<name>A0A815FT24_ADIRI</name>
<evidence type="ECO:0000313" key="3">
    <source>
        <dbReference type="EMBL" id="CAF1523808.1"/>
    </source>
</evidence>
<gene>
    <name evidence="2" type="ORF">EDS130_LOCUS32053</name>
    <name evidence="3" type="ORF">XAT740_LOCUS40972</name>
</gene>
<evidence type="ECO:0000259" key="1">
    <source>
        <dbReference type="PROSITE" id="PS51819"/>
    </source>
</evidence>
<dbReference type="PANTHER" id="PTHR39434:SF1">
    <property type="entry name" value="VOC DOMAIN-CONTAINING PROTEIN"/>
    <property type="match status" value="1"/>
</dbReference>
<dbReference type="AlphaFoldDB" id="A0A815FT24"/>
<comment type="caution">
    <text evidence="2">The sequence shown here is derived from an EMBL/GenBank/DDBJ whole genome shotgun (WGS) entry which is preliminary data.</text>
</comment>
<dbReference type="PROSITE" id="PS51819">
    <property type="entry name" value="VOC"/>
    <property type="match status" value="1"/>
</dbReference>
<sequence>MTIGNNTDAVPLPFHLSICVNNFETTRRFYGDILGLEERRTTSGSIHYNMFGSQLTLHVIPDYNALNLQREVDSEDVPVPHFGVVLPDKETFDQIATKLKDAKVTFVREPGLRFLGKQHEQHVLFVLDPSGNGIEIKSFIHARPYQWL</sequence>
<evidence type="ECO:0000313" key="4">
    <source>
        <dbReference type="Proteomes" id="UP000663828"/>
    </source>
</evidence>
<evidence type="ECO:0000313" key="2">
    <source>
        <dbReference type="EMBL" id="CAF1328435.1"/>
    </source>
</evidence>
<dbReference type="Gene3D" id="3.10.180.10">
    <property type="entry name" value="2,3-Dihydroxybiphenyl 1,2-Dioxygenase, domain 1"/>
    <property type="match status" value="1"/>
</dbReference>
<dbReference type="InterPro" id="IPR004360">
    <property type="entry name" value="Glyas_Fos-R_dOase_dom"/>
</dbReference>
<dbReference type="InterPro" id="IPR029068">
    <property type="entry name" value="Glyas_Bleomycin-R_OHBP_Dase"/>
</dbReference>
<dbReference type="Proteomes" id="UP000663828">
    <property type="component" value="Unassembled WGS sequence"/>
</dbReference>
<dbReference type="Pfam" id="PF00903">
    <property type="entry name" value="Glyoxalase"/>
    <property type="match status" value="1"/>
</dbReference>
<dbReference type="Proteomes" id="UP000663852">
    <property type="component" value="Unassembled WGS sequence"/>
</dbReference>
<dbReference type="OrthoDB" id="2580091at2759"/>
<dbReference type="EMBL" id="CAJNOJ010000241">
    <property type="protein sequence ID" value="CAF1328435.1"/>
    <property type="molecule type" value="Genomic_DNA"/>
</dbReference>
<dbReference type="InterPro" id="IPR037523">
    <property type="entry name" value="VOC_core"/>
</dbReference>
<keyword evidence="4" id="KW-1185">Reference proteome</keyword>
<accession>A0A815FT24</accession>
<dbReference type="SUPFAM" id="SSF54593">
    <property type="entry name" value="Glyoxalase/Bleomycin resistance protein/Dihydroxybiphenyl dioxygenase"/>
    <property type="match status" value="1"/>
</dbReference>